<name>A0A7X9UC86_9ACTN</name>
<dbReference type="Proteomes" id="UP000546970">
    <property type="component" value="Unassembled WGS sequence"/>
</dbReference>
<accession>A0A7X9UC86</accession>
<gene>
    <name evidence="3" type="primary">grpE</name>
    <name evidence="8" type="ORF">HF320_05790</name>
</gene>
<comment type="similarity">
    <text evidence="1 3 5">Belongs to the GrpE family.</text>
</comment>
<dbReference type="GO" id="GO:0006457">
    <property type="term" value="P:protein folding"/>
    <property type="evidence" value="ECO:0007669"/>
    <property type="project" value="InterPro"/>
</dbReference>
<dbReference type="HAMAP" id="MF_01151">
    <property type="entry name" value="GrpE"/>
    <property type="match status" value="1"/>
</dbReference>
<dbReference type="CDD" id="cd00446">
    <property type="entry name" value="GrpE"/>
    <property type="match status" value="1"/>
</dbReference>
<evidence type="ECO:0000256" key="6">
    <source>
        <dbReference type="SAM" id="Coils"/>
    </source>
</evidence>
<comment type="function">
    <text evidence="3 4">Participates actively in the response to hyperosmotic and heat shock by preventing the aggregation of stress-denatured proteins, in association with DnaK and GrpE. It is the nucleotide exchange factor for DnaK and may function as a thermosensor. Unfolded proteins bind initially to DnaJ; upon interaction with the DnaJ-bound protein, DnaK hydrolyzes its bound ATP, resulting in the formation of a stable complex. GrpE releases ADP from DnaK; ATP binding to DnaK triggers the release of the substrate protein, thus completing the reaction cycle. Several rounds of ATP-dependent interactions between DnaJ, DnaK and GrpE are required for fully efficient folding.</text>
</comment>
<feature type="region of interest" description="Disordered" evidence="7">
    <location>
        <begin position="258"/>
        <end position="283"/>
    </location>
</feature>
<comment type="subunit">
    <text evidence="3">Homodimer.</text>
</comment>
<dbReference type="PROSITE" id="PS01071">
    <property type="entry name" value="GRPE"/>
    <property type="match status" value="1"/>
</dbReference>
<dbReference type="EMBL" id="JABBCP010000003">
    <property type="protein sequence ID" value="NMF55836.1"/>
    <property type="molecule type" value="Genomic_DNA"/>
</dbReference>
<dbReference type="RefSeq" id="WP_169277479.1">
    <property type="nucleotide sequence ID" value="NZ_JABBCP010000003.1"/>
</dbReference>
<evidence type="ECO:0000256" key="4">
    <source>
        <dbReference type="RuleBase" id="RU000639"/>
    </source>
</evidence>
<evidence type="ECO:0000256" key="7">
    <source>
        <dbReference type="SAM" id="MobiDB-lite"/>
    </source>
</evidence>
<keyword evidence="3 4" id="KW-0346">Stress response</keyword>
<feature type="compositionally biased region" description="Acidic residues" evidence="7">
    <location>
        <begin position="35"/>
        <end position="44"/>
    </location>
</feature>
<dbReference type="InterPro" id="IPR000740">
    <property type="entry name" value="GrpE"/>
</dbReference>
<feature type="compositionally biased region" description="Acidic residues" evidence="7">
    <location>
        <begin position="267"/>
        <end position="283"/>
    </location>
</feature>
<evidence type="ECO:0000256" key="1">
    <source>
        <dbReference type="ARBA" id="ARBA00009054"/>
    </source>
</evidence>
<dbReference type="Pfam" id="PF01025">
    <property type="entry name" value="GrpE"/>
    <property type="match status" value="1"/>
</dbReference>
<feature type="compositionally biased region" description="Basic and acidic residues" evidence="7">
    <location>
        <begin position="1"/>
        <end position="10"/>
    </location>
</feature>
<evidence type="ECO:0000256" key="3">
    <source>
        <dbReference type="HAMAP-Rule" id="MF_01151"/>
    </source>
</evidence>
<keyword evidence="2 3" id="KW-0143">Chaperone</keyword>
<dbReference type="PANTHER" id="PTHR21237">
    <property type="entry name" value="GRPE PROTEIN"/>
    <property type="match status" value="1"/>
</dbReference>
<feature type="compositionally biased region" description="Low complexity" evidence="7">
    <location>
        <begin position="11"/>
        <end position="22"/>
    </location>
</feature>
<dbReference type="PANTHER" id="PTHR21237:SF23">
    <property type="entry name" value="GRPE PROTEIN HOMOLOG, MITOCHONDRIAL"/>
    <property type="match status" value="1"/>
</dbReference>
<proteinExistence type="inferred from homology"/>
<keyword evidence="3" id="KW-0963">Cytoplasm</keyword>
<dbReference type="PRINTS" id="PR00773">
    <property type="entry name" value="GRPEPROTEIN"/>
</dbReference>
<dbReference type="GO" id="GO:0051082">
    <property type="term" value="F:unfolded protein binding"/>
    <property type="evidence" value="ECO:0007669"/>
    <property type="project" value="TreeGrafter"/>
</dbReference>
<reference evidence="8 9" key="1">
    <citation type="submission" date="2020-04" db="EMBL/GenBank/DDBJ databases">
        <title>Collinsella sp. KGMB02528 nov., an anaerobic actinobacterium isolated from human feces.</title>
        <authorList>
            <person name="Han K.-I."/>
            <person name="Eom M.K."/>
            <person name="Kim J.-S."/>
            <person name="Lee K.C."/>
            <person name="Suh M.K."/>
            <person name="Park S.-H."/>
            <person name="Lee J.H."/>
            <person name="Kang S.W."/>
            <person name="Park J.-E."/>
            <person name="Oh B.S."/>
            <person name="Yu S.Y."/>
            <person name="Choi S.-H."/>
            <person name="Lee D.H."/>
            <person name="Yoon H."/>
            <person name="Kim B.-Y."/>
            <person name="Lee J.H."/>
            <person name="Lee J.-S."/>
        </authorList>
    </citation>
    <scope>NUCLEOTIDE SEQUENCE [LARGE SCALE GENOMIC DNA]</scope>
    <source>
        <strain evidence="8 9">KGMB02528</strain>
    </source>
</reference>
<dbReference type="GO" id="GO:0051087">
    <property type="term" value="F:protein-folding chaperone binding"/>
    <property type="evidence" value="ECO:0007669"/>
    <property type="project" value="InterPro"/>
</dbReference>
<organism evidence="8 9">
    <name type="scientific">Collinsella acetigenes</name>
    <dbReference type="NCBI Taxonomy" id="2713419"/>
    <lineage>
        <taxon>Bacteria</taxon>
        <taxon>Bacillati</taxon>
        <taxon>Actinomycetota</taxon>
        <taxon>Coriobacteriia</taxon>
        <taxon>Coriobacteriales</taxon>
        <taxon>Coriobacteriaceae</taxon>
        <taxon>Collinsella</taxon>
    </lineage>
</organism>
<keyword evidence="6" id="KW-0175">Coiled coil</keyword>
<feature type="compositionally biased region" description="Acidic residues" evidence="7">
    <location>
        <begin position="56"/>
        <end position="69"/>
    </location>
</feature>
<dbReference type="GO" id="GO:0005737">
    <property type="term" value="C:cytoplasm"/>
    <property type="evidence" value="ECO:0007669"/>
    <property type="project" value="UniProtKB-SubCell"/>
</dbReference>
<keyword evidence="9" id="KW-1185">Reference proteome</keyword>
<dbReference type="AlphaFoldDB" id="A0A7X9UC86"/>
<evidence type="ECO:0000256" key="5">
    <source>
        <dbReference type="RuleBase" id="RU004478"/>
    </source>
</evidence>
<dbReference type="InterPro" id="IPR013805">
    <property type="entry name" value="GrpE_CC"/>
</dbReference>
<dbReference type="SUPFAM" id="SSF58014">
    <property type="entry name" value="Coiled-coil domain of nucleotide exchange factor GrpE"/>
    <property type="match status" value="1"/>
</dbReference>
<evidence type="ECO:0000313" key="8">
    <source>
        <dbReference type="EMBL" id="NMF55836.1"/>
    </source>
</evidence>
<dbReference type="Gene3D" id="3.90.20.20">
    <property type="match status" value="1"/>
</dbReference>
<feature type="region of interest" description="Disordered" evidence="7">
    <location>
        <begin position="1"/>
        <end position="76"/>
    </location>
</feature>
<dbReference type="GO" id="GO:0042803">
    <property type="term" value="F:protein homodimerization activity"/>
    <property type="evidence" value="ECO:0007669"/>
    <property type="project" value="InterPro"/>
</dbReference>
<comment type="caution">
    <text evidence="8">The sequence shown here is derived from an EMBL/GenBank/DDBJ whole genome shotgun (WGS) entry which is preliminary data.</text>
</comment>
<protein>
    <recommendedName>
        <fullName evidence="3 4">Protein GrpE</fullName>
    </recommendedName>
    <alternativeName>
        <fullName evidence="3">HSP-70 cofactor</fullName>
    </alternativeName>
</protein>
<dbReference type="InterPro" id="IPR009012">
    <property type="entry name" value="GrpE_head"/>
</dbReference>
<dbReference type="Gene3D" id="2.30.22.10">
    <property type="entry name" value="Head domain of nucleotide exchange factor GrpE"/>
    <property type="match status" value="1"/>
</dbReference>
<comment type="subcellular location">
    <subcellularLocation>
        <location evidence="3">Cytoplasm</location>
    </subcellularLocation>
</comment>
<feature type="coiled-coil region" evidence="6">
    <location>
        <begin position="88"/>
        <end position="129"/>
    </location>
</feature>
<dbReference type="SUPFAM" id="SSF51064">
    <property type="entry name" value="Head domain of nucleotide exchange factor GrpE"/>
    <property type="match status" value="1"/>
</dbReference>
<evidence type="ECO:0000256" key="2">
    <source>
        <dbReference type="ARBA" id="ARBA00023186"/>
    </source>
</evidence>
<evidence type="ECO:0000313" key="9">
    <source>
        <dbReference type="Proteomes" id="UP000546970"/>
    </source>
</evidence>
<dbReference type="GO" id="GO:0000774">
    <property type="term" value="F:adenyl-nucleotide exchange factor activity"/>
    <property type="evidence" value="ECO:0007669"/>
    <property type="project" value="InterPro"/>
</dbReference>
<sequence length="283" mass="30672">MSAEQARTEADAGAAAGTAASADSEEKDVKIPVEDAVETADEKDDAPQTAGATDSIDAEEATMTEEEMVEAAIRAGEQAADDDFKLKFEQAQKELADVRSELDAAAEAQKAAEDKAHEAAERTARLQADWENFRRRTANERLAERERATEKLVCALLPVVDDIERAIDHARTLDMADDFSQFVDGVDAVHSKMLDVFAHEGVEPIDPKGEAFDPLEQQAVGRVEDASQYDETVNDVYQKGYRMAGHVLRSAMVTVTYGGEKRPAPEEAPEGEPAADEATGSEE</sequence>